<dbReference type="EnsemblPlants" id="AVESA.00010b.r2.1AG0000190.1">
    <property type="protein sequence ID" value="AVESA.00010b.r2.1AG0000190.1.CDS"/>
    <property type="gene ID" value="AVESA.00010b.r2.1AG0000190"/>
</dbReference>
<evidence type="ECO:0000313" key="1">
    <source>
        <dbReference type="EnsemblPlants" id="AVESA.00010b.r2.1AG0000190.1.CDS"/>
    </source>
</evidence>
<dbReference type="Proteomes" id="UP001732700">
    <property type="component" value="Chromosome 1A"/>
</dbReference>
<evidence type="ECO:0000313" key="2">
    <source>
        <dbReference type="Proteomes" id="UP001732700"/>
    </source>
</evidence>
<proteinExistence type="predicted"/>
<accession>A0ACD5T6G6</accession>
<name>A0ACD5T6G6_AVESA</name>
<keyword evidence="2" id="KW-1185">Reference proteome</keyword>
<sequence>MDAVAAGPQRPPPGTPHPAGAVSAIALAASCLGDGDRSSSELHAPVGAFPTRLYDRGEPSDALLSGAGLLPRRGDYTGHAVHQGQGAAAPTPPRYAKIEFATYDGVDDPLNWLNQCEQFFRGQRTLASDRTWLASYHLRGAAQTWYYSLEQDEGGMPPWDRFRDLCLLRFGPPIRGSRLAELGRLPFTNTVQDFADCFQALACHAPGVTGQQRAELFVGGLPDYIRVDVELQAPQDLQTAMHLARAYERRAQAVQPVPPARGGRPTRPLPTVAPATRPAPTGPASPAPAATRTFRRLTPAEQLERRRLGLCFNCDEPYAPGHVCPRLFYMETVDADDVDGPPEAADTLAPQEPTEPAPPAAKAFVVSLHALAGIRHERTMLLPVTIHGETLVALLDTGSTHNFMPAATMHRLALQPTRGITSTTSWAEHLQHIAIVFNELRAHHLHLKRSKCSFATTSVAYLGHVITADGVAMDADKVASVATWPTPRSPRALRGFLGLAGYYRKFIRDFGLIASPLTRLLRRDAFTWDDEATTAFEALKGALTTGPVLQMLDFDRPFVVDCDASGSGFGAVLHQGDGPLAYFSRPFAARHLKLAAYEQELIGLV</sequence>
<reference evidence="1" key="1">
    <citation type="submission" date="2021-05" db="EMBL/GenBank/DDBJ databases">
        <authorList>
            <person name="Scholz U."/>
            <person name="Mascher M."/>
            <person name="Fiebig A."/>
        </authorList>
    </citation>
    <scope>NUCLEOTIDE SEQUENCE [LARGE SCALE GENOMIC DNA]</scope>
</reference>
<protein>
    <submittedName>
        <fullName evidence="1">Uncharacterized protein</fullName>
    </submittedName>
</protein>
<reference evidence="1" key="2">
    <citation type="submission" date="2025-09" db="UniProtKB">
        <authorList>
            <consortium name="EnsemblPlants"/>
        </authorList>
    </citation>
    <scope>IDENTIFICATION</scope>
</reference>
<organism evidence="1 2">
    <name type="scientific">Avena sativa</name>
    <name type="common">Oat</name>
    <dbReference type="NCBI Taxonomy" id="4498"/>
    <lineage>
        <taxon>Eukaryota</taxon>
        <taxon>Viridiplantae</taxon>
        <taxon>Streptophyta</taxon>
        <taxon>Embryophyta</taxon>
        <taxon>Tracheophyta</taxon>
        <taxon>Spermatophyta</taxon>
        <taxon>Magnoliopsida</taxon>
        <taxon>Liliopsida</taxon>
        <taxon>Poales</taxon>
        <taxon>Poaceae</taxon>
        <taxon>BOP clade</taxon>
        <taxon>Pooideae</taxon>
        <taxon>Poodae</taxon>
        <taxon>Poeae</taxon>
        <taxon>Poeae Chloroplast Group 1 (Aveneae type)</taxon>
        <taxon>Aveninae</taxon>
        <taxon>Avena</taxon>
    </lineage>
</organism>